<sequence>MHARHAGEQVGNAGGLQAVDVGAGEDRVGSAGGGTRFDLAAGADQHVGEFEGVVALSGQKECRGTENRGTG</sequence>
<dbReference type="Proteomes" id="UP000013237">
    <property type="component" value="Unassembled WGS sequence"/>
</dbReference>
<organism evidence="1 2">
    <name type="scientific">Pseudomonas putida TRO1</name>
    <dbReference type="NCBI Taxonomy" id="1227924"/>
    <lineage>
        <taxon>Bacteria</taxon>
        <taxon>Pseudomonadati</taxon>
        <taxon>Pseudomonadota</taxon>
        <taxon>Gammaproteobacteria</taxon>
        <taxon>Pseudomonadales</taxon>
        <taxon>Pseudomonadaceae</taxon>
        <taxon>Pseudomonas</taxon>
    </lineage>
</organism>
<dbReference type="EMBL" id="APBQ01000133">
    <property type="protein sequence ID" value="ENY75485.1"/>
    <property type="molecule type" value="Genomic_DNA"/>
</dbReference>
<proteinExistence type="predicted"/>
<gene>
    <name evidence="1" type="ORF">C206_22469</name>
</gene>
<dbReference type="AlphaFoldDB" id="A0AAD2W729"/>
<evidence type="ECO:0000313" key="2">
    <source>
        <dbReference type="Proteomes" id="UP000013237"/>
    </source>
</evidence>
<protein>
    <submittedName>
        <fullName evidence="1">Uncharacterized protein</fullName>
    </submittedName>
</protein>
<name>A0AAD2W729_PSEPU</name>
<reference evidence="1 2" key="1">
    <citation type="submission" date="2013-02" db="EMBL/GenBank/DDBJ databases">
        <title>Insights into the proteome of triclosan-resistant Pseudomonas putida TRO1, isolated from activated sludge.</title>
        <authorList>
            <person name="Lolas I.B."/>
            <person name="Almeida B."/>
            <person name="Starnawski P.M."/>
            <person name="Soenderkaer M."/>
            <person name="Nielsen K.L."/>
            <person name="Nielsen J.L."/>
        </authorList>
    </citation>
    <scope>NUCLEOTIDE SEQUENCE [LARGE SCALE GENOMIC DNA]</scope>
    <source>
        <strain evidence="1 2">TRO1</strain>
    </source>
</reference>
<accession>A0AAD2W729</accession>
<comment type="caution">
    <text evidence="1">The sequence shown here is derived from an EMBL/GenBank/DDBJ whole genome shotgun (WGS) entry which is preliminary data.</text>
</comment>
<evidence type="ECO:0000313" key="1">
    <source>
        <dbReference type="EMBL" id="ENY75485.1"/>
    </source>
</evidence>